<keyword evidence="5 7" id="KW-0408">Iron</keyword>
<comment type="cofactor">
    <cofactor evidence="1">
        <name>heme</name>
        <dbReference type="ChEBI" id="CHEBI:30413"/>
    </cofactor>
</comment>
<dbReference type="InterPro" id="IPR002403">
    <property type="entry name" value="Cyt_P450_E_grp-IV"/>
</dbReference>
<keyword evidence="6 7" id="KW-0503">Monooxygenase</keyword>
<dbReference type="Pfam" id="PF00067">
    <property type="entry name" value="p450"/>
    <property type="match status" value="1"/>
</dbReference>
<dbReference type="PANTHER" id="PTHR24304:SF2">
    <property type="entry name" value="24-HYDROXYCHOLESTEROL 7-ALPHA-HYDROXYLASE"/>
    <property type="match status" value="1"/>
</dbReference>
<dbReference type="CDD" id="cd11042">
    <property type="entry name" value="CYP51-like"/>
    <property type="match status" value="1"/>
</dbReference>
<organism evidence="8 9">
    <name type="scientific">Apiospora hydei</name>
    <dbReference type="NCBI Taxonomy" id="1337664"/>
    <lineage>
        <taxon>Eukaryota</taxon>
        <taxon>Fungi</taxon>
        <taxon>Dikarya</taxon>
        <taxon>Ascomycota</taxon>
        <taxon>Pezizomycotina</taxon>
        <taxon>Sordariomycetes</taxon>
        <taxon>Xylariomycetidae</taxon>
        <taxon>Amphisphaeriales</taxon>
        <taxon>Apiosporaceae</taxon>
        <taxon>Apiospora</taxon>
    </lineage>
</organism>
<dbReference type="Gene3D" id="1.10.630.10">
    <property type="entry name" value="Cytochrome P450"/>
    <property type="match status" value="1"/>
</dbReference>
<dbReference type="InterPro" id="IPR050529">
    <property type="entry name" value="CYP450_sterol_14alpha_dmase"/>
</dbReference>
<evidence type="ECO:0000256" key="2">
    <source>
        <dbReference type="ARBA" id="ARBA00010617"/>
    </source>
</evidence>
<dbReference type="PRINTS" id="PR00465">
    <property type="entry name" value="EP450IV"/>
</dbReference>
<accession>A0ABR1V6H9</accession>
<proteinExistence type="inferred from homology"/>
<dbReference type="InterPro" id="IPR001128">
    <property type="entry name" value="Cyt_P450"/>
</dbReference>
<dbReference type="InterPro" id="IPR017972">
    <property type="entry name" value="Cyt_P450_CS"/>
</dbReference>
<dbReference type="SUPFAM" id="SSF48264">
    <property type="entry name" value="Cytochrome P450"/>
    <property type="match status" value="1"/>
</dbReference>
<sequence>MDKAHAPLIVLHFPSGDWLEAKLLSLSHTVWYTLGFLVSVFALHILRQFLPRSKSQPPTVFHLVPYIGNAVAYGTNPRAFYERCRAKYGDVFTFVLFGKKITMYLGIEGNEFILNGKLKDLNAEEIYGPLTTPVFGSDVVYDCPNAKLMEQKKFIKFGLTQRALESYVPLIEKEVKDYLRTHPTLQGANGIFDVSAAMSEITLYTAGRTLQGAEVRKKLTAELADLYHDLEQGFQPINFIAPWLPLPQNRRRDKAHEKMCAIYMDVINDRRKNNNVENEDHDMIGNLMNCTYKNGQPVPDKEIAKLMITLMMAGQHSSSSSSAWIMLRLASRPDIVEELYQEQLNKLGNGSSDLPPLQYADLDKLTLMQNVIKETLRLHGSIHIIMRKVTQPLAVPGTDYVIKPDKVLGASPLMTHCDPAYFPDPLAWDPHRWDAGSQQWGVRTEASSQADTADTVDYGYGLTSRGTRSPYLPFGAGRHRCIGEKFAFVNLETIIATFVREMRFRTCEEWVGGVPETDYSSMFSKPEAPSVVEWERRNSKKAKA</sequence>
<keyword evidence="9" id="KW-1185">Reference proteome</keyword>
<evidence type="ECO:0000256" key="3">
    <source>
        <dbReference type="ARBA" id="ARBA00022617"/>
    </source>
</evidence>
<evidence type="ECO:0000256" key="5">
    <source>
        <dbReference type="ARBA" id="ARBA00023004"/>
    </source>
</evidence>
<evidence type="ECO:0000256" key="4">
    <source>
        <dbReference type="ARBA" id="ARBA00022723"/>
    </source>
</evidence>
<gene>
    <name evidence="8" type="ORF">PG997_013556</name>
</gene>
<evidence type="ECO:0000256" key="1">
    <source>
        <dbReference type="ARBA" id="ARBA00001971"/>
    </source>
</evidence>
<name>A0ABR1V6H9_9PEZI</name>
<comment type="caution">
    <text evidence="8">The sequence shown here is derived from an EMBL/GenBank/DDBJ whole genome shotgun (WGS) entry which is preliminary data.</text>
</comment>
<evidence type="ECO:0000256" key="6">
    <source>
        <dbReference type="ARBA" id="ARBA00023033"/>
    </source>
</evidence>
<keyword evidence="3 7" id="KW-0349">Heme</keyword>
<comment type="similarity">
    <text evidence="2 7">Belongs to the cytochrome P450 family.</text>
</comment>
<dbReference type="PROSITE" id="PS00086">
    <property type="entry name" value="CYTOCHROME_P450"/>
    <property type="match status" value="1"/>
</dbReference>
<dbReference type="GeneID" id="92050930"/>
<evidence type="ECO:0000256" key="7">
    <source>
        <dbReference type="RuleBase" id="RU000461"/>
    </source>
</evidence>
<protein>
    <submittedName>
        <fullName evidence="8">Cyp51A</fullName>
    </submittedName>
</protein>
<evidence type="ECO:0000313" key="9">
    <source>
        <dbReference type="Proteomes" id="UP001433268"/>
    </source>
</evidence>
<dbReference type="PANTHER" id="PTHR24304">
    <property type="entry name" value="CYTOCHROME P450 FAMILY 7"/>
    <property type="match status" value="1"/>
</dbReference>
<dbReference type="RefSeq" id="XP_066663562.1">
    <property type="nucleotide sequence ID" value="XM_066817870.1"/>
</dbReference>
<keyword evidence="4 7" id="KW-0479">Metal-binding</keyword>
<dbReference type="Proteomes" id="UP001433268">
    <property type="component" value="Unassembled WGS sequence"/>
</dbReference>
<reference evidence="8 9" key="1">
    <citation type="submission" date="2023-01" db="EMBL/GenBank/DDBJ databases">
        <title>Analysis of 21 Apiospora genomes using comparative genomics revels a genus with tremendous synthesis potential of carbohydrate active enzymes and secondary metabolites.</title>
        <authorList>
            <person name="Sorensen T."/>
        </authorList>
    </citation>
    <scope>NUCLEOTIDE SEQUENCE [LARGE SCALE GENOMIC DNA]</scope>
    <source>
        <strain evidence="8 9">CBS 114990</strain>
    </source>
</reference>
<dbReference type="EMBL" id="JAQQWN010000009">
    <property type="protein sequence ID" value="KAK8066809.1"/>
    <property type="molecule type" value="Genomic_DNA"/>
</dbReference>
<keyword evidence="7" id="KW-0560">Oxidoreductase</keyword>
<dbReference type="InterPro" id="IPR036396">
    <property type="entry name" value="Cyt_P450_sf"/>
</dbReference>
<dbReference type="PRINTS" id="PR00385">
    <property type="entry name" value="P450"/>
</dbReference>
<evidence type="ECO:0000313" key="8">
    <source>
        <dbReference type="EMBL" id="KAK8066809.1"/>
    </source>
</evidence>